<gene>
    <name evidence="1" type="ORF">KCH_08660</name>
</gene>
<dbReference type="HOGENOM" id="CLU_3328886_0_0_11"/>
<keyword evidence="2" id="KW-1185">Reference proteome</keyword>
<dbReference type="AlphaFoldDB" id="A0A066ZB48"/>
<evidence type="ECO:0000313" key="1">
    <source>
        <dbReference type="EMBL" id="KDN87375.1"/>
    </source>
</evidence>
<name>A0A066ZB48_9ACTN</name>
<dbReference type="EMBL" id="JNBY01000037">
    <property type="protein sequence ID" value="KDN87375.1"/>
    <property type="molecule type" value="Genomic_DNA"/>
</dbReference>
<accession>A0A066ZB48</accession>
<sequence length="38" mass="4100">MRQARSGSLGVKCPFAKDPARFRAGLRTRAPGRAASVR</sequence>
<dbReference type="Proteomes" id="UP000027178">
    <property type="component" value="Unassembled WGS sequence"/>
</dbReference>
<comment type="caution">
    <text evidence="1">The sequence shown here is derived from an EMBL/GenBank/DDBJ whole genome shotgun (WGS) entry which is preliminary data.</text>
</comment>
<protein>
    <submittedName>
        <fullName evidence="1">Uncharacterized protein</fullName>
    </submittedName>
</protein>
<reference evidence="1 2" key="1">
    <citation type="submission" date="2014-05" db="EMBL/GenBank/DDBJ databases">
        <title>Draft Genome Sequence of Kitasatospora cheerisanensis KCTC 2395.</title>
        <authorList>
            <person name="Nam D.H."/>
        </authorList>
    </citation>
    <scope>NUCLEOTIDE SEQUENCE [LARGE SCALE GENOMIC DNA]</scope>
    <source>
        <strain evidence="1 2">KCTC 2395</strain>
    </source>
</reference>
<organism evidence="1 2">
    <name type="scientific">Kitasatospora cheerisanensis KCTC 2395</name>
    <dbReference type="NCBI Taxonomy" id="1348663"/>
    <lineage>
        <taxon>Bacteria</taxon>
        <taxon>Bacillati</taxon>
        <taxon>Actinomycetota</taxon>
        <taxon>Actinomycetes</taxon>
        <taxon>Kitasatosporales</taxon>
        <taxon>Streptomycetaceae</taxon>
        <taxon>Kitasatospora</taxon>
    </lineage>
</organism>
<evidence type="ECO:0000313" key="2">
    <source>
        <dbReference type="Proteomes" id="UP000027178"/>
    </source>
</evidence>
<dbReference type="PATRIC" id="fig|1348663.4.peg.824"/>
<proteinExistence type="predicted"/>